<comment type="catalytic activity">
    <reaction evidence="9">
        <text>L-histidyl-glycine(out) = L-histidyl-glycine(in)</text>
        <dbReference type="Rhea" id="RHEA:79395"/>
        <dbReference type="ChEBI" id="CHEBI:229957"/>
    </reaction>
</comment>
<dbReference type="AlphaFoldDB" id="A0A1B4V8S1"/>
<feature type="transmembrane region" description="Helical" evidence="25">
    <location>
        <begin position="327"/>
        <end position="347"/>
    </location>
</feature>
<feature type="transmembrane region" description="Helical" evidence="25">
    <location>
        <begin position="42"/>
        <end position="66"/>
    </location>
</feature>
<feature type="transmembrane region" description="Helical" evidence="25">
    <location>
        <begin position="233"/>
        <end position="253"/>
    </location>
</feature>
<comment type="catalytic activity">
    <reaction evidence="8">
        <text>L-lysyl-L-alanine(out) = L-lysyl-L-alanine(in)</text>
        <dbReference type="Rhea" id="RHEA:79399"/>
        <dbReference type="ChEBI" id="CHEBI:229954"/>
    </reaction>
</comment>
<feature type="transmembrane region" description="Helical" evidence="25">
    <location>
        <begin position="138"/>
        <end position="166"/>
    </location>
</feature>
<evidence type="ECO:0000256" key="7">
    <source>
        <dbReference type="ARBA" id="ARBA00023228"/>
    </source>
</evidence>
<comment type="catalytic activity">
    <reaction evidence="20">
        <text>L-lysyl-glycine(out) = L-lysyl-glycine(in)</text>
        <dbReference type="Rhea" id="RHEA:79407"/>
        <dbReference type="ChEBI" id="CHEBI:191202"/>
    </reaction>
</comment>
<dbReference type="GO" id="GO:0005765">
    <property type="term" value="C:lysosomal membrane"/>
    <property type="evidence" value="ECO:0007669"/>
    <property type="project" value="UniProtKB-SubCell"/>
</dbReference>
<name>A0A1B4V8S1_9GAMM</name>
<evidence type="ECO:0000313" key="27">
    <source>
        <dbReference type="EMBL" id="BAU49929.1"/>
    </source>
</evidence>
<evidence type="ECO:0000256" key="8">
    <source>
        <dbReference type="ARBA" id="ARBA00044876"/>
    </source>
</evidence>
<comment type="catalytic activity">
    <reaction evidence="15">
        <text>L-arginyl-L-alpha-amino acid(out) = L-arginyl-L-alpha-amino acid(in)</text>
        <dbReference type="Rhea" id="RHEA:79371"/>
        <dbReference type="ChEBI" id="CHEBI:84315"/>
    </reaction>
</comment>
<evidence type="ECO:0000256" key="12">
    <source>
        <dbReference type="ARBA" id="ARBA00044891"/>
    </source>
</evidence>
<evidence type="ECO:0000256" key="24">
    <source>
        <dbReference type="ARBA" id="ARBA00046376"/>
    </source>
</evidence>
<evidence type="ECO:0000256" key="18">
    <source>
        <dbReference type="ARBA" id="ARBA00044912"/>
    </source>
</evidence>
<evidence type="ECO:0000256" key="6">
    <source>
        <dbReference type="ARBA" id="ARBA00023136"/>
    </source>
</evidence>
<evidence type="ECO:0000256" key="22">
    <source>
        <dbReference type="ARBA" id="ARBA00045018"/>
    </source>
</evidence>
<reference evidence="27 28" key="1">
    <citation type="submission" date="2015-08" db="EMBL/GenBank/DDBJ databases">
        <title>Complete genome sequence of Sulfurifustis variabilis.</title>
        <authorList>
            <person name="Miura A."/>
            <person name="Kojima H."/>
            <person name="Fukui M."/>
        </authorList>
    </citation>
    <scope>NUCLEOTIDE SEQUENCE [LARGE SCALE GENOMIC DNA]</scope>
    <source>
        <strain evidence="28">skN76</strain>
    </source>
</reference>
<keyword evidence="28" id="KW-1185">Reference proteome</keyword>
<evidence type="ECO:0000256" key="4">
    <source>
        <dbReference type="ARBA" id="ARBA00022692"/>
    </source>
</evidence>
<evidence type="ECO:0000256" key="25">
    <source>
        <dbReference type="SAM" id="Phobius"/>
    </source>
</evidence>
<feature type="transmembrane region" description="Helical" evidence="25">
    <location>
        <begin position="172"/>
        <end position="191"/>
    </location>
</feature>
<evidence type="ECO:0000256" key="14">
    <source>
        <dbReference type="ARBA" id="ARBA00044898"/>
    </source>
</evidence>
<keyword evidence="3" id="KW-0813">Transport</keyword>
<dbReference type="RefSeq" id="WP_096462277.1">
    <property type="nucleotide sequence ID" value="NZ_AP014936.1"/>
</dbReference>
<comment type="catalytic activity">
    <reaction evidence="16">
        <text>L-lysyl-L-lysine(out) = L-lysyl-L-lysine(in)</text>
        <dbReference type="Rhea" id="RHEA:79403"/>
        <dbReference type="ChEBI" id="CHEBI:229956"/>
    </reaction>
</comment>
<dbReference type="PROSITE" id="PS50850">
    <property type="entry name" value="MFS"/>
    <property type="match status" value="1"/>
</dbReference>
<gene>
    <name evidence="27" type="ORF">SVA_3387</name>
</gene>
<feature type="domain" description="Major facilitator superfamily (MFS) profile" evidence="26">
    <location>
        <begin position="12"/>
        <end position="431"/>
    </location>
</feature>
<evidence type="ECO:0000256" key="20">
    <source>
        <dbReference type="ARBA" id="ARBA00044924"/>
    </source>
</evidence>
<feature type="transmembrane region" description="Helical" evidence="25">
    <location>
        <begin position="402"/>
        <end position="423"/>
    </location>
</feature>
<dbReference type="EMBL" id="AP014936">
    <property type="protein sequence ID" value="BAU49929.1"/>
    <property type="molecule type" value="Genomic_DNA"/>
</dbReference>
<dbReference type="PANTHER" id="PTHR23512">
    <property type="entry name" value="MAJOR FACILITATOR SUPERFAMILY DOMAIN-CONTAINING PROTEIN 1"/>
    <property type="match status" value="1"/>
</dbReference>
<evidence type="ECO:0000256" key="1">
    <source>
        <dbReference type="ARBA" id="ARBA00004155"/>
    </source>
</evidence>
<evidence type="ECO:0000256" key="10">
    <source>
        <dbReference type="ARBA" id="ARBA00044881"/>
    </source>
</evidence>
<comment type="catalytic activity">
    <reaction evidence="13">
        <text>L-alpha-aminoacyl-L-lysine(out) = L-alpha-aminoacyl-L-lysine(in)</text>
        <dbReference type="Rhea" id="RHEA:79383"/>
        <dbReference type="ChEBI" id="CHEBI:229966"/>
    </reaction>
</comment>
<evidence type="ECO:0000256" key="13">
    <source>
        <dbReference type="ARBA" id="ARBA00044893"/>
    </source>
</evidence>
<evidence type="ECO:0000256" key="3">
    <source>
        <dbReference type="ARBA" id="ARBA00022448"/>
    </source>
</evidence>
<dbReference type="Gene3D" id="1.20.1250.20">
    <property type="entry name" value="MFS general substrate transporter like domains"/>
    <property type="match status" value="2"/>
</dbReference>
<dbReference type="InterPro" id="IPR011701">
    <property type="entry name" value="MFS"/>
</dbReference>
<dbReference type="SUPFAM" id="SSF103473">
    <property type="entry name" value="MFS general substrate transporter"/>
    <property type="match status" value="1"/>
</dbReference>
<comment type="catalytic activity">
    <reaction evidence="10">
        <text>L-alpha-aminoacyl-L-arginine(out) = L-alpha-aminoacyl-L-arginine(in)</text>
        <dbReference type="Rhea" id="RHEA:79367"/>
        <dbReference type="ChEBI" id="CHEBI:229968"/>
    </reaction>
</comment>
<dbReference type="InterPro" id="IPR020846">
    <property type="entry name" value="MFS_dom"/>
</dbReference>
<comment type="catalytic activity">
    <reaction evidence="17">
        <text>L-arginyl-glycine(out) = L-arginyl-glycine(in)</text>
        <dbReference type="Rhea" id="RHEA:79391"/>
        <dbReference type="ChEBI" id="CHEBI:229955"/>
    </reaction>
</comment>
<dbReference type="InterPro" id="IPR036259">
    <property type="entry name" value="MFS_trans_sf"/>
</dbReference>
<dbReference type="Pfam" id="PF07690">
    <property type="entry name" value="MFS_1"/>
    <property type="match status" value="1"/>
</dbReference>
<comment type="catalytic activity">
    <reaction evidence="12">
        <text>L-lysyl-L-alpha-amino acid(out) = L-lysyl-L-alpha-amino acid(in)</text>
        <dbReference type="Rhea" id="RHEA:79387"/>
        <dbReference type="ChEBI" id="CHEBI:229965"/>
    </reaction>
</comment>
<evidence type="ECO:0000256" key="16">
    <source>
        <dbReference type="ARBA" id="ARBA00044900"/>
    </source>
</evidence>
<feature type="transmembrane region" description="Helical" evidence="25">
    <location>
        <begin position="302"/>
        <end position="321"/>
    </location>
</feature>
<dbReference type="OrthoDB" id="5620971at2"/>
<feature type="transmembrane region" description="Helical" evidence="25">
    <location>
        <begin position="78"/>
        <end position="98"/>
    </location>
</feature>
<dbReference type="Proteomes" id="UP000218899">
    <property type="component" value="Chromosome"/>
</dbReference>
<feature type="transmembrane region" description="Helical" evidence="25">
    <location>
        <begin position="359"/>
        <end position="382"/>
    </location>
</feature>
<protein>
    <recommendedName>
        <fullName evidence="21">Lysosomal dipeptide transporter MFSD1</fullName>
    </recommendedName>
    <alternativeName>
        <fullName evidence="22">Major facilitator superfamily domain-containing protein 1</fullName>
    </alternativeName>
</protein>
<keyword evidence="5 25" id="KW-1133">Transmembrane helix</keyword>
<comment type="function">
    <text evidence="23">Lysosomal dipeptide uniporter that selectively exports lysine, arginine or histidine-containing dipeptides with a net positive charge from the lysosome lumen into the cytosol. Could play a role in a specific type of protein O-glycosylation indirectly regulating macrophages migration and tissue invasion. Also essential for liver homeostasis.</text>
</comment>
<comment type="subunit">
    <text evidence="24">Homodimer. Interacts with lysosomal protein GLMP (via lumenal domain); the interaction starts while both proteins are still in the endoplasmic reticulum and is required for stabilization of MFSD1 in lysosomes but has no direct effect on its targeting to lysosomes or transporter activity.</text>
</comment>
<dbReference type="KEGG" id="sva:SVA_3387"/>
<evidence type="ECO:0000256" key="15">
    <source>
        <dbReference type="ARBA" id="ARBA00044899"/>
    </source>
</evidence>
<comment type="catalytic activity">
    <reaction evidence="11">
        <text>L-alpha-aminoacyl-L-histidine(out) = L-alpha-aminoacyl-L-histidine(in)</text>
        <dbReference type="Rhea" id="RHEA:79375"/>
        <dbReference type="ChEBI" id="CHEBI:229967"/>
    </reaction>
</comment>
<comment type="subcellular location">
    <subcellularLocation>
        <location evidence="1">Lysosome membrane</location>
        <topology evidence="1">Multi-pass membrane protein</topology>
    </subcellularLocation>
</comment>
<evidence type="ECO:0000313" key="28">
    <source>
        <dbReference type="Proteomes" id="UP000218899"/>
    </source>
</evidence>
<comment type="similarity">
    <text evidence="2">Belongs to the major facilitator superfamily.</text>
</comment>
<evidence type="ECO:0000256" key="21">
    <source>
        <dbReference type="ARBA" id="ARBA00044985"/>
    </source>
</evidence>
<dbReference type="PANTHER" id="PTHR23512:SF3">
    <property type="entry name" value="MAJOR FACILITATOR SUPERFAMILY DOMAIN-CONTAINING PROTEIN 1"/>
    <property type="match status" value="1"/>
</dbReference>
<accession>A0A1B4V8S1</accession>
<keyword evidence="7" id="KW-0458">Lysosome</keyword>
<evidence type="ECO:0000256" key="19">
    <source>
        <dbReference type="ARBA" id="ARBA00044919"/>
    </source>
</evidence>
<comment type="catalytic activity">
    <reaction evidence="18">
        <text>L-histidyl-L-alpha-amino acid(out) = L-histidyl-L-alpha-amino acid(in)</text>
        <dbReference type="Rhea" id="RHEA:79379"/>
        <dbReference type="ChEBI" id="CHEBI:229964"/>
    </reaction>
</comment>
<comment type="catalytic activity">
    <reaction evidence="19">
        <text>L-alanyl-L-lysine(out) = L-alanyl-L-lysine(in)</text>
        <dbReference type="Rhea" id="RHEA:79415"/>
        <dbReference type="ChEBI" id="CHEBI:192470"/>
    </reaction>
</comment>
<evidence type="ECO:0000256" key="23">
    <source>
        <dbReference type="ARBA" id="ARBA00045709"/>
    </source>
</evidence>
<evidence type="ECO:0000256" key="2">
    <source>
        <dbReference type="ARBA" id="ARBA00008335"/>
    </source>
</evidence>
<evidence type="ECO:0000256" key="5">
    <source>
        <dbReference type="ARBA" id="ARBA00022989"/>
    </source>
</evidence>
<sequence>MLSVEERAQLARLRATAFGLVVAAYILSFFHRMAPASIAGELARAFSASGVELGGLAATYFYVYTAMQVPTGVLVDTLGVRAIVAGGGVIAGVGSLVFGTADTLGVAAAGRLLVGLGVSVMFVAMLKINAVWFHDRHFGTLTGLTVLLGNLGAVLAAAPLVWLLALATWREVFVAIGLFSLALGAATWFFVRNHPGEVGLPSPRELDGHAPHAPHRGRWTEGLAEVLRNRATWAGFWPSLGVGGTLFAFAGLWAVPYLEQVHGMTRAQAADHTALMLAGFAVGSFLLGALSDRLARRRPVMLAGLVVYLACWLWLLAQVTVPRALSLALFAVMGFATAGFTLVWAVAKEVNRPALSGMATSVVNTGAFLGGALLQPLVGLVMDMGWDGRLEAGVRIYSAADYRAGMGLMTAFAGLGLIGALFVRETYCRYSASADKEEER</sequence>
<evidence type="ECO:0000256" key="17">
    <source>
        <dbReference type="ARBA" id="ARBA00044903"/>
    </source>
</evidence>
<evidence type="ECO:0000259" key="26">
    <source>
        <dbReference type="PROSITE" id="PS50850"/>
    </source>
</evidence>
<evidence type="ECO:0000256" key="9">
    <source>
        <dbReference type="ARBA" id="ARBA00044878"/>
    </source>
</evidence>
<feature type="transmembrane region" description="Helical" evidence="25">
    <location>
        <begin position="12"/>
        <end position="30"/>
    </location>
</feature>
<dbReference type="GO" id="GO:0022857">
    <property type="term" value="F:transmembrane transporter activity"/>
    <property type="evidence" value="ECO:0007669"/>
    <property type="project" value="InterPro"/>
</dbReference>
<dbReference type="InterPro" id="IPR052187">
    <property type="entry name" value="MFSD1"/>
</dbReference>
<feature type="transmembrane region" description="Helical" evidence="25">
    <location>
        <begin position="104"/>
        <end position="126"/>
    </location>
</feature>
<evidence type="ECO:0000256" key="11">
    <source>
        <dbReference type="ARBA" id="ARBA00044884"/>
    </source>
</evidence>
<keyword evidence="6 25" id="KW-0472">Membrane</keyword>
<organism evidence="27 28">
    <name type="scientific">Sulfurifustis variabilis</name>
    <dbReference type="NCBI Taxonomy" id="1675686"/>
    <lineage>
        <taxon>Bacteria</taxon>
        <taxon>Pseudomonadati</taxon>
        <taxon>Pseudomonadota</taxon>
        <taxon>Gammaproteobacteria</taxon>
        <taxon>Acidiferrobacterales</taxon>
        <taxon>Acidiferrobacteraceae</taxon>
        <taxon>Sulfurifustis</taxon>
    </lineage>
</organism>
<comment type="catalytic activity">
    <reaction evidence="14">
        <text>L-aspartyl-L-lysine(out) = L-aspartyl-L-lysine(in)</text>
        <dbReference type="Rhea" id="RHEA:79411"/>
        <dbReference type="ChEBI" id="CHEBI:229953"/>
    </reaction>
</comment>
<keyword evidence="4 25" id="KW-0812">Transmembrane</keyword>
<proteinExistence type="inferred from homology"/>